<reference evidence="3 4" key="1">
    <citation type="journal article" date="2020" name="Biotechnol. Biofuels">
        <title>New insights from the biogas microbiome by comprehensive genome-resolved metagenomics of nearly 1600 species originating from multiple anaerobic digesters.</title>
        <authorList>
            <person name="Campanaro S."/>
            <person name="Treu L."/>
            <person name="Rodriguez-R L.M."/>
            <person name="Kovalovszki A."/>
            <person name="Ziels R.M."/>
            <person name="Maus I."/>
            <person name="Zhu X."/>
            <person name="Kougias P.G."/>
            <person name="Basile A."/>
            <person name="Luo G."/>
            <person name="Schluter A."/>
            <person name="Konstantinidis K.T."/>
            <person name="Angelidaki I."/>
        </authorList>
    </citation>
    <scope>NUCLEOTIDE SEQUENCE [LARGE SCALE GENOMIC DNA]</scope>
    <source>
        <strain evidence="3">AS06rmzACSIP_256</strain>
    </source>
</reference>
<feature type="compositionally biased region" description="Basic and acidic residues" evidence="1">
    <location>
        <begin position="10"/>
        <end position="22"/>
    </location>
</feature>
<sequence length="388" mass="41718">MALPFFGRKPPPDSARKPHEYLDDPDPQSPAAEADAFADFAVKSQLMQFAEMVQVQEVSAGIDARAEDAAMAWAAGDAAAAERVLREALADPATAASDGLWRMLLDLHRLSGARLRFEELALDFATRFECSPPPWDDLSGAPATPRGEAVPLLALAGRLSSELAAQLQQIELIARKGGAVRIDLARVRDAAAAACTLLRQAITDMRAKRIKVWLLNGGELAEALGKRVRPGEATAPDTWLLLLELMQAGGDEARFEELALDYAITFELSPPSWEAGRQTPEALNAVAGGQAAAIEPGGEAFRLEGELFGAGSDAMRRMLAYAADRERAVIDCERLRRVDFVCAGSLLNELAKLQATGRRATLIKLNALVDVLLRVMGIAEVASLSRRA</sequence>
<dbReference type="EMBL" id="JAAYYV010000439">
    <property type="protein sequence ID" value="NLF55725.1"/>
    <property type="molecule type" value="Genomic_DNA"/>
</dbReference>
<dbReference type="SUPFAM" id="SSF52091">
    <property type="entry name" value="SpoIIaa-like"/>
    <property type="match status" value="1"/>
</dbReference>
<dbReference type="Gene3D" id="3.30.750.24">
    <property type="entry name" value="STAS domain"/>
    <property type="match status" value="1"/>
</dbReference>
<proteinExistence type="predicted"/>
<evidence type="ECO:0000313" key="3">
    <source>
        <dbReference type="EMBL" id="NLF55725.1"/>
    </source>
</evidence>
<name>A0A7X7LYH4_9RHOO</name>
<accession>A0A7X7LYH4</accession>
<dbReference type="InterPro" id="IPR002645">
    <property type="entry name" value="STAS_dom"/>
</dbReference>
<dbReference type="InterPro" id="IPR058548">
    <property type="entry name" value="MlaB-like_STAS"/>
</dbReference>
<comment type="caution">
    <text evidence="3">The sequence shown here is derived from an EMBL/GenBank/DDBJ whole genome shotgun (WGS) entry which is preliminary data.</text>
</comment>
<dbReference type="Pfam" id="PF13466">
    <property type="entry name" value="STAS_2"/>
    <property type="match status" value="1"/>
</dbReference>
<evidence type="ECO:0000259" key="2">
    <source>
        <dbReference type="PROSITE" id="PS50801"/>
    </source>
</evidence>
<dbReference type="AlphaFoldDB" id="A0A7X7LYH4"/>
<gene>
    <name evidence="3" type="ORF">GX576_15255</name>
</gene>
<evidence type="ECO:0000256" key="1">
    <source>
        <dbReference type="SAM" id="MobiDB-lite"/>
    </source>
</evidence>
<dbReference type="Proteomes" id="UP000536534">
    <property type="component" value="Unassembled WGS sequence"/>
</dbReference>
<protein>
    <submittedName>
        <fullName evidence="3">STAS domain-containing protein</fullName>
    </submittedName>
</protein>
<dbReference type="InterPro" id="IPR036513">
    <property type="entry name" value="STAS_dom_sf"/>
</dbReference>
<organism evidence="3 4">
    <name type="scientific">Thauera phenolivorans</name>
    <dbReference type="NCBI Taxonomy" id="1792543"/>
    <lineage>
        <taxon>Bacteria</taxon>
        <taxon>Pseudomonadati</taxon>
        <taxon>Pseudomonadota</taxon>
        <taxon>Betaproteobacteria</taxon>
        <taxon>Rhodocyclales</taxon>
        <taxon>Zoogloeaceae</taxon>
        <taxon>Thauera</taxon>
    </lineage>
</organism>
<feature type="region of interest" description="Disordered" evidence="1">
    <location>
        <begin position="1"/>
        <end position="30"/>
    </location>
</feature>
<dbReference type="PROSITE" id="PS50801">
    <property type="entry name" value="STAS"/>
    <property type="match status" value="1"/>
</dbReference>
<feature type="domain" description="STAS" evidence="2">
    <location>
        <begin position="296"/>
        <end position="388"/>
    </location>
</feature>
<evidence type="ECO:0000313" key="4">
    <source>
        <dbReference type="Proteomes" id="UP000536534"/>
    </source>
</evidence>